<evidence type="ECO:0000313" key="3">
    <source>
        <dbReference type="EMBL" id="SMR04663.1"/>
    </source>
</evidence>
<evidence type="ECO:0000313" key="2">
    <source>
        <dbReference type="EMBL" id="SMQ97871.1"/>
    </source>
</evidence>
<reference evidence="3 5" key="2">
    <citation type="submission" date="2017-05" db="EMBL/GenBank/DDBJ databases">
        <authorList>
            <person name="Song R."/>
            <person name="Chenine A.L."/>
            <person name="Ruprecht R.M."/>
        </authorList>
    </citation>
    <scope>NUCLEOTIDE SEQUENCE [LARGE SCALE GENOMIC DNA]</scope>
    <source>
        <strain evidence="3">PD5205</strain>
    </source>
</reference>
<proteinExistence type="predicted"/>
<accession>A0A1Y6HT86</accession>
<keyword evidence="4" id="KW-1185">Reference proteome</keyword>
<evidence type="ECO:0000313" key="5">
    <source>
        <dbReference type="Proteomes" id="UP000195953"/>
    </source>
</evidence>
<dbReference type="Proteomes" id="UP000195953">
    <property type="component" value="Chromosome 1"/>
</dbReference>
<protein>
    <submittedName>
        <fullName evidence="3">Two-component system regulatory protein</fullName>
    </submittedName>
</protein>
<sequence>MARVRAVLRRHRHDPNAMPTHGLVVDDSACRASVAGRDLDLTQVEFQLGTLSLCIA</sequence>
<gene>
    <name evidence="3" type="ORF">PD5205_03387</name>
    <name evidence="2" type="ORF">PD885_00603</name>
</gene>
<dbReference type="EMBL" id="LT853885">
    <property type="protein sequence ID" value="SMR04663.1"/>
    <property type="molecule type" value="Genomic_DNA"/>
</dbReference>
<name>A0A1Y6HT86_9XANT</name>
<feature type="compositionally biased region" description="Basic residues" evidence="1">
    <location>
        <begin position="1"/>
        <end position="13"/>
    </location>
</feature>
<evidence type="ECO:0000313" key="4">
    <source>
        <dbReference type="Proteomes" id="UP000195877"/>
    </source>
</evidence>
<organism evidence="3 5">
    <name type="scientific">Xanthomonas fragariae</name>
    <dbReference type="NCBI Taxonomy" id="48664"/>
    <lineage>
        <taxon>Bacteria</taxon>
        <taxon>Pseudomonadati</taxon>
        <taxon>Pseudomonadota</taxon>
        <taxon>Gammaproteobacteria</taxon>
        <taxon>Lysobacterales</taxon>
        <taxon>Lysobacteraceae</taxon>
        <taxon>Xanthomonas</taxon>
    </lineage>
</organism>
<dbReference type="AlphaFoldDB" id="A0A1Y6HT86"/>
<dbReference type="EMBL" id="LT853882">
    <property type="protein sequence ID" value="SMQ97871.1"/>
    <property type="molecule type" value="Genomic_DNA"/>
</dbReference>
<evidence type="ECO:0000256" key="1">
    <source>
        <dbReference type="SAM" id="MobiDB-lite"/>
    </source>
</evidence>
<reference evidence="2 4" key="1">
    <citation type="submission" date="2017-05" db="EMBL/GenBank/DDBJ databases">
        <authorList>
            <person name="Blom J."/>
        </authorList>
    </citation>
    <scope>NUCLEOTIDE SEQUENCE [LARGE SCALE GENOMIC DNA]</scope>
    <source>
        <strain evidence="2">PD885</strain>
    </source>
</reference>
<feature type="region of interest" description="Disordered" evidence="1">
    <location>
        <begin position="1"/>
        <end position="20"/>
    </location>
</feature>
<dbReference type="Proteomes" id="UP000195877">
    <property type="component" value="Chromosome 1"/>
</dbReference>